<dbReference type="SUPFAM" id="SSF49899">
    <property type="entry name" value="Concanavalin A-like lectins/glucanases"/>
    <property type="match status" value="1"/>
</dbReference>
<keyword evidence="2" id="KW-1185">Reference proteome</keyword>
<dbReference type="AlphaFoldDB" id="A0A7M5V6V3"/>
<dbReference type="InterPro" id="IPR013320">
    <property type="entry name" value="ConA-like_dom_sf"/>
</dbReference>
<proteinExistence type="predicted"/>
<organism evidence="1 2">
    <name type="scientific">Clytia hemisphaerica</name>
    <dbReference type="NCBI Taxonomy" id="252671"/>
    <lineage>
        <taxon>Eukaryota</taxon>
        <taxon>Metazoa</taxon>
        <taxon>Cnidaria</taxon>
        <taxon>Hydrozoa</taxon>
        <taxon>Hydroidolina</taxon>
        <taxon>Leptothecata</taxon>
        <taxon>Obeliida</taxon>
        <taxon>Clytiidae</taxon>
        <taxon>Clytia</taxon>
    </lineage>
</organism>
<evidence type="ECO:0000313" key="2">
    <source>
        <dbReference type="Proteomes" id="UP000594262"/>
    </source>
</evidence>
<dbReference type="EnsemblMetazoa" id="CLYHEMT007019.1">
    <property type="protein sequence ID" value="CLYHEMP007019.1"/>
    <property type="gene ID" value="CLYHEMG007019"/>
</dbReference>
<protein>
    <submittedName>
        <fullName evidence="1">Uncharacterized protein</fullName>
    </submittedName>
</protein>
<name>A0A7M5V6V3_9CNID</name>
<evidence type="ECO:0000313" key="1">
    <source>
        <dbReference type="EnsemblMetazoa" id="CLYHEMP007019.1"/>
    </source>
</evidence>
<accession>A0A7M5V6V3</accession>
<sequence>FPTESVTECILRCSQDSQLIGSLQSNFCYCLERQCIQNKTAGDVESSNEREKRMNIFEKFENAMEITSVKDKASWQFSIISSPNPTIAIPGGNRQLFLNRIKLTLILSIQFLTNDPSMKFFDFIFGARLRIKFQHEKLAVYYKGKSIISPRLPSSIPQNQWKHFAVTIRDVDGKITVQYYVDGTLLGQSQTSYNGLAVDFSGPVSFQCYNCQFTGLNLLKGLLTATEILDVEKDYNALEAFNAVRVVCWEDFKQTTNDKEVSIHQYPF</sequence>
<dbReference type="Gene3D" id="2.60.120.200">
    <property type="match status" value="1"/>
</dbReference>
<dbReference type="Proteomes" id="UP000594262">
    <property type="component" value="Unplaced"/>
</dbReference>
<reference evidence="1" key="1">
    <citation type="submission" date="2021-01" db="UniProtKB">
        <authorList>
            <consortium name="EnsemblMetazoa"/>
        </authorList>
    </citation>
    <scope>IDENTIFICATION</scope>
</reference>